<accession>V5Z844</accession>
<protein>
    <submittedName>
        <fullName evidence="1">Uncharacterized protein</fullName>
    </submittedName>
</protein>
<gene>
    <name evidence="1" type="ORF">EPIR_1765</name>
</gene>
<dbReference type="STRING" id="1161919.EPIR_1765"/>
<keyword evidence="2" id="KW-1185">Reference proteome</keyword>
<proteinExistence type="predicted"/>
<dbReference type="AlphaFoldDB" id="V5Z844"/>
<dbReference type="Proteomes" id="UP000018217">
    <property type="component" value="Unassembled WGS sequence"/>
</dbReference>
<evidence type="ECO:0000313" key="2">
    <source>
        <dbReference type="Proteomes" id="UP000018217"/>
    </source>
</evidence>
<dbReference type="EMBL" id="CAHS01000015">
    <property type="protein sequence ID" value="CCG87130.1"/>
    <property type="molecule type" value="Genomic_DNA"/>
</dbReference>
<organism evidence="1 2">
    <name type="scientific">Erwinia piriflorinigrans CFBP 5888</name>
    <dbReference type="NCBI Taxonomy" id="1161919"/>
    <lineage>
        <taxon>Bacteria</taxon>
        <taxon>Pseudomonadati</taxon>
        <taxon>Pseudomonadota</taxon>
        <taxon>Gammaproteobacteria</taxon>
        <taxon>Enterobacterales</taxon>
        <taxon>Erwiniaceae</taxon>
        <taxon>Erwinia</taxon>
    </lineage>
</organism>
<sequence length="47" mass="4736">MPGCGKQAGFWPACAATGQPVLLLAAGKTRSYPTYLAAAVLSGQPIT</sequence>
<reference evidence="1 2" key="1">
    <citation type="journal article" date="2013" name="Syst. Appl. Microbiol.">
        <title>Phylogenetic position and virulence apparatus of the pear flower necrosis pathogen Erwinia piriflorinigrans CFBP 5888T as assessed by comparative genomics.</title>
        <authorList>
            <person name="Smits T.H."/>
            <person name="Rezzonico F."/>
            <person name="Lopez M.M."/>
            <person name="Blom J."/>
            <person name="Goesmann A."/>
            <person name="Frey J.E."/>
            <person name="Duffy B."/>
        </authorList>
    </citation>
    <scope>NUCLEOTIDE SEQUENCE [LARGE SCALE GENOMIC DNA]</scope>
    <source>
        <strain evidence="2">CFBP5888</strain>
    </source>
</reference>
<name>V5Z844_9GAMM</name>
<comment type="caution">
    <text evidence="1">The sequence shown here is derived from an EMBL/GenBank/DDBJ whole genome shotgun (WGS) entry which is preliminary data.</text>
</comment>
<evidence type="ECO:0000313" key="1">
    <source>
        <dbReference type="EMBL" id="CCG87130.1"/>
    </source>
</evidence>